<feature type="domain" description="Peptidase M16 C-terminal" evidence="5">
    <location>
        <begin position="190"/>
        <end position="362"/>
    </location>
</feature>
<dbReference type="InterPro" id="IPR007863">
    <property type="entry name" value="Peptidase_M16_C"/>
</dbReference>
<dbReference type="SUPFAM" id="SSF63411">
    <property type="entry name" value="LuxS/MPP-like metallohydrolase"/>
    <property type="match status" value="2"/>
</dbReference>
<dbReference type="GO" id="GO:0046872">
    <property type="term" value="F:metal ion binding"/>
    <property type="evidence" value="ECO:0007669"/>
    <property type="project" value="InterPro"/>
</dbReference>
<dbReference type="PANTHER" id="PTHR11851:SF49">
    <property type="entry name" value="MITOCHONDRIAL-PROCESSING PEPTIDASE SUBUNIT ALPHA"/>
    <property type="match status" value="1"/>
</dbReference>
<dbReference type="InterPro" id="IPR011249">
    <property type="entry name" value="Metalloenz_LuxS/M16"/>
</dbReference>
<dbReference type="Gene3D" id="3.30.830.10">
    <property type="entry name" value="Metalloenzyme, LuxS/M16 peptidase-like"/>
    <property type="match status" value="2"/>
</dbReference>
<dbReference type="FunFam" id="3.30.830.10:FF:000008">
    <property type="entry name" value="Mitochondrial-processing peptidase subunit beta"/>
    <property type="match status" value="1"/>
</dbReference>
<comment type="similarity">
    <text evidence="2 3">Belongs to the peptidase M16 family.</text>
</comment>
<evidence type="ECO:0000313" key="6">
    <source>
        <dbReference type="EMBL" id="AAP58493.1"/>
    </source>
</evidence>
<evidence type="ECO:0000259" key="4">
    <source>
        <dbReference type="Pfam" id="PF00675"/>
    </source>
</evidence>
<sequence length="444" mass="49039">MKSRPAGAGPVAVEAPPVTVQTSQRMVVREVLDNGLRLITETMPHVRSVTIGVWLMRGSRHESDERSGIAHFVEHMLFKGTDTRSAEDIAQAIDSIGGQLDAFTAKEYASYYIKVLDEHLPLAVDLLSDIVLRPAFSAEEIEREKKVILEEIKMVEDTPDDLVHELFTQHFWEGHPLGRPILGSKETVESFTATSLLDYFHGAYVARNMIISAAGNLEHAHVRELVERAFGAVPSEGEPFSAEAPRVVPQVITRTKELEQSHICLGTNSYPQNHDDRYVSYIMNTVLGGSMSSRLFQNVREKRGLAYAVFSGLSAYRDAGNITIYAGCSNQAVGEVIDLCVEELRGMKRAPVPDSELRRAKDHLKGSLMLSLENTASRMSHLARQEIYFDRHFGLDETLAGVERVTDADVQRVAQDLFSDGSLAATVLGPSVPALDRARIDLGA</sequence>
<dbReference type="MEROPS" id="M16.A15"/>
<protein>
    <submittedName>
        <fullName evidence="6">Putative protease</fullName>
    </submittedName>
</protein>
<dbReference type="InterPro" id="IPR011765">
    <property type="entry name" value="Pept_M16_N"/>
</dbReference>
<dbReference type="GO" id="GO:0006508">
    <property type="term" value="P:proteolysis"/>
    <property type="evidence" value="ECO:0007669"/>
    <property type="project" value="UniProtKB-KW"/>
</dbReference>
<dbReference type="GO" id="GO:0004222">
    <property type="term" value="F:metalloendopeptidase activity"/>
    <property type="evidence" value="ECO:0007669"/>
    <property type="project" value="InterPro"/>
</dbReference>
<keyword evidence="6" id="KW-0645">Protease</keyword>
<dbReference type="InterPro" id="IPR050361">
    <property type="entry name" value="MPP/UQCRC_Complex"/>
</dbReference>
<proteinExistence type="inferred from homology"/>
<dbReference type="EMBL" id="AY281352">
    <property type="protein sequence ID" value="AAP58493.1"/>
    <property type="molecule type" value="Genomic_DNA"/>
</dbReference>
<name>Q7X371_9BACT</name>
<reference evidence="6" key="1">
    <citation type="journal article" date="2003" name="Mol. Microbiol.">
        <title>Acidobacteria form a coherent but highly diverse group within the bacterial domain: evidence from environmental genomics.</title>
        <authorList>
            <person name="Quaiser A."/>
            <person name="Ochsenreiter T."/>
            <person name="Lanz C."/>
            <person name="Schuster S.C."/>
            <person name="Treusch A.H."/>
            <person name="Eck J."/>
            <person name="Schleper C."/>
        </authorList>
    </citation>
    <scope>NUCLEOTIDE SEQUENCE</scope>
</reference>
<evidence type="ECO:0000259" key="5">
    <source>
        <dbReference type="Pfam" id="PF05193"/>
    </source>
</evidence>
<feature type="domain" description="Peptidase M16 N-terminal" evidence="4">
    <location>
        <begin position="38"/>
        <end position="183"/>
    </location>
</feature>
<comment type="cofactor">
    <cofactor evidence="1">
        <name>Zn(2+)</name>
        <dbReference type="ChEBI" id="CHEBI:29105"/>
    </cofactor>
</comment>
<dbReference type="PANTHER" id="PTHR11851">
    <property type="entry name" value="METALLOPROTEASE"/>
    <property type="match status" value="1"/>
</dbReference>
<dbReference type="Pfam" id="PF05193">
    <property type="entry name" value="Peptidase_M16_C"/>
    <property type="match status" value="1"/>
</dbReference>
<evidence type="ECO:0000256" key="1">
    <source>
        <dbReference type="ARBA" id="ARBA00001947"/>
    </source>
</evidence>
<evidence type="ECO:0000256" key="3">
    <source>
        <dbReference type="RuleBase" id="RU004447"/>
    </source>
</evidence>
<accession>Q7X371</accession>
<keyword evidence="6" id="KW-0378">Hydrolase</keyword>
<dbReference type="Pfam" id="PF00675">
    <property type="entry name" value="Peptidase_M16"/>
    <property type="match status" value="1"/>
</dbReference>
<organism evidence="6">
    <name type="scientific">uncultured Acidobacteriota bacterium</name>
    <dbReference type="NCBI Taxonomy" id="171953"/>
    <lineage>
        <taxon>Bacteria</taxon>
        <taxon>Pseudomonadati</taxon>
        <taxon>Acidobacteriota</taxon>
        <taxon>environmental samples</taxon>
    </lineage>
</organism>
<evidence type="ECO:0000256" key="2">
    <source>
        <dbReference type="ARBA" id="ARBA00007261"/>
    </source>
</evidence>
<dbReference type="PROSITE" id="PS00143">
    <property type="entry name" value="INSULINASE"/>
    <property type="match status" value="1"/>
</dbReference>
<dbReference type="AlphaFoldDB" id="Q7X371"/>
<dbReference type="InterPro" id="IPR001431">
    <property type="entry name" value="Pept_M16_Zn_BS"/>
</dbReference>